<dbReference type="InterPro" id="IPR001611">
    <property type="entry name" value="Leu-rich_rpt"/>
</dbReference>
<keyword evidence="2" id="KW-0677">Repeat</keyword>
<dbReference type="Pfam" id="PF13855">
    <property type="entry name" value="LRR_8"/>
    <property type="match status" value="1"/>
</dbReference>
<dbReference type="STRING" id="69004.A0A182QBC0"/>
<evidence type="ECO:0000256" key="1">
    <source>
        <dbReference type="ARBA" id="ARBA00022614"/>
    </source>
</evidence>
<sequence length="463" mass="52861">MIFIRTSQFPMDLTKDSVIKLLVTLAYFWLWSHCPPVVLSAPQTCRPESARCIYDTLNLSSDGLRRLRASAREHLETYQIEVQRLITPHSDGVLLNIVSAFANKIVYNRYHESVFNIPPTSRLIQITLESAPQLETITAVAPNKYLTTLNVKQARFRRIPDSFRNLRELGYVTFVDTSLETVSLEPFVNCPNITTLLVSSNKIRFLEASPNAELVIPLTDLVLSNNQLESIDGAFFAPLTQLRYLNLESNRIQRVVGRPISLPQIRYVTLADNQLLTLNFTRWHVPEMVEIFLERNNLTRIPVGMERLSKVVTLVLPYNKLFAADLRRLEGWNHLIKIDLSNNRLRTVMVSGKGRLTLPNLEILELANNQLTKLDYPRWNFPKLSSLSLIYNQLTRLPNLGQLFPALRRAALFQNPLSCTTIRQWQELITSYKLSVDSIAPGRPCTWNGTVTLPSGRVYCCVA</sequence>
<proteinExistence type="predicted"/>
<organism evidence="3 4">
    <name type="scientific">Anopheles farauti</name>
    <dbReference type="NCBI Taxonomy" id="69004"/>
    <lineage>
        <taxon>Eukaryota</taxon>
        <taxon>Metazoa</taxon>
        <taxon>Ecdysozoa</taxon>
        <taxon>Arthropoda</taxon>
        <taxon>Hexapoda</taxon>
        <taxon>Insecta</taxon>
        <taxon>Pterygota</taxon>
        <taxon>Neoptera</taxon>
        <taxon>Endopterygota</taxon>
        <taxon>Diptera</taxon>
        <taxon>Nematocera</taxon>
        <taxon>Culicoidea</taxon>
        <taxon>Culicidae</taxon>
        <taxon>Anophelinae</taxon>
        <taxon>Anopheles</taxon>
    </lineage>
</organism>
<dbReference type="EnsemblMetazoa" id="AFAF006764-RA">
    <property type="protein sequence ID" value="AFAF006764-PA"/>
    <property type="gene ID" value="AFAF006764"/>
</dbReference>
<evidence type="ECO:0000313" key="3">
    <source>
        <dbReference type="EnsemblMetazoa" id="AFAF006764-PA"/>
    </source>
</evidence>
<dbReference type="SUPFAM" id="SSF52058">
    <property type="entry name" value="L domain-like"/>
    <property type="match status" value="1"/>
</dbReference>
<dbReference type="PANTHER" id="PTHR24366">
    <property type="entry name" value="IG(IMMUNOGLOBULIN) AND LRR(LEUCINE RICH REPEAT) DOMAINS"/>
    <property type="match status" value="1"/>
</dbReference>
<dbReference type="AlphaFoldDB" id="A0A182QBC0"/>
<keyword evidence="4" id="KW-1185">Reference proteome</keyword>
<dbReference type="PRINTS" id="PR00019">
    <property type="entry name" value="LEURICHRPT"/>
</dbReference>
<keyword evidence="1" id="KW-0433">Leucine-rich repeat</keyword>
<reference evidence="4" key="1">
    <citation type="submission" date="2014-01" db="EMBL/GenBank/DDBJ databases">
        <title>The Genome Sequence of Anopheles farauti FAR1 (V2).</title>
        <authorList>
            <consortium name="The Broad Institute Genomics Platform"/>
            <person name="Neafsey D.E."/>
            <person name="Besansky N."/>
            <person name="Howell P."/>
            <person name="Walton C."/>
            <person name="Young S.K."/>
            <person name="Zeng Q."/>
            <person name="Gargeya S."/>
            <person name="Fitzgerald M."/>
            <person name="Haas B."/>
            <person name="Abouelleil A."/>
            <person name="Allen A.W."/>
            <person name="Alvarado L."/>
            <person name="Arachchi H.M."/>
            <person name="Berlin A.M."/>
            <person name="Chapman S.B."/>
            <person name="Gainer-Dewar J."/>
            <person name="Goldberg J."/>
            <person name="Griggs A."/>
            <person name="Gujja S."/>
            <person name="Hansen M."/>
            <person name="Howarth C."/>
            <person name="Imamovic A."/>
            <person name="Ireland A."/>
            <person name="Larimer J."/>
            <person name="McCowan C."/>
            <person name="Murphy C."/>
            <person name="Pearson M."/>
            <person name="Poon T.W."/>
            <person name="Priest M."/>
            <person name="Roberts A."/>
            <person name="Saif S."/>
            <person name="Shea T."/>
            <person name="Sisk P."/>
            <person name="Sykes S."/>
            <person name="Wortman J."/>
            <person name="Nusbaum C."/>
            <person name="Birren B."/>
        </authorList>
    </citation>
    <scope>NUCLEOTIDE SEQUENCE [LARGE SCALE GENOMIC DNA]</scope>
    <source>
        <strain evidence="4">FAR1</strain>
    </source>
</reference>
<evidence type="ECO:0000313" key="4">
    <source>
        <dbReference type="Proteomes" id="UP000075886"/>
    </source>
</evidence>
<dbReference type="PROSITE" id="PS51450">
    <property type="entry name" value="LRR"/>
    <property type="match status" value="2"/>
</dbReference>
<name>A0A182QBC0_9DIPT</name>
<dbReference type="Gene3D" id="3.80.10.10">
    <property type="entry name" value="Ribonuclease Inhibitor"/>
    <property type="match status" value="2"/>
</dbReference>
<dbReference type="InterPro" id="IPR032675">
    <property type="entry name" value="LRR_dom_sf"/>
</dbReference>
<protein>
    <recommendedName>
        <fullName evidence="5">Leucine rich immune protein (Coil-less)</fullName>
    </recommendedName>
</protein>
<dbReference type="PANTHER" id="PTHR24366:SF96">
    <property type="entry name" value="LEUCINE RICH REPEAT CONTAINING 53"/>
    <property type="match status" value="1"/>
</dbReference>
<dbReference type="SMART" id="SM00369">
    <property type="entry name" value="LRR_TYP"/>
    <property type="match status" value="5"/>
</dbReference>
<dbReference type="Proteomes" id="UP000075886">
    <property type="component" value="Unassembled WGS sequence"/>
</dbReference>
<reference evidence="3" key="2">
    <citation type="submission" date="2020-05" db="UniProtKB">
        <authorList>
            <consortium name="EnsemblMetazoa"/>
        </authorList>
    </citation>
    <scope>IDENTIFICATION</scope>
    <source>
        <strain evidence="3">FAR1</strain>
    </source>
</reference>
<evidence type="ECO:0008006" key="5">
    <source>
        <dbReference type="Google" id="ProtNLM"/>
    </source>
</evidence>
<evidence type="ECO:0000256" key="2">
    <source>
        <dbReference type="ARBA" id="ARBA00022737"/>
    </source>
</evidence>
<accession>A0A182QBC0</accession>
<dbReference type="InterPro" id="IPR003591">
    <property type="entry name" value="Leu-rich_rpt_typical-subtyp"/>
</dbReference>
<dbReference type="VEuPathDB" id="VectorBase:AFAF006764"/>
<dbReference type="EMBL" id="AXCN02000382">
    <property type="status" value="NOT_ANNOTATED_CDS"/>
    <property type="molecule type" value="Genomic_DNA"/>
</dbReference>